<evidence type="ECO:0000313" key="3">
    <source>
        <dbReference type="Proteomes" id="UP000807306"/>
    </source>
</evidence>
<dbReference type="EMBL" id="MU158055">
    <property type="protein sequence ID" value="KAF9521465.1"/>
    <property type="molecule type" value="Genomic_DNA"/>
</dbReference>
<evidence type="ECO:0000256" key="1">
    <source>
        <dbReference type="SAM" id="MobiDB-lite"/>
    </source>
</evidence>
<protein>
    <submittedName>
        <fullName evidence="2">Uncharacterized protein</fullName>
    </submittedName>
</protein>
<feature type="region of interest" description="Disordered" evidence="1">
    <location>
        <begin position="47"/>
        <end position="72"/>
    </location>
</feature>
<name>A0A9P6BCB4_9AGAR</name>
<proteinExistence type="predicted"/>
<gene>
    <name evidence="2" type="ORF">CPB83DRAFT_900696</name>
</gene>
<dbReference type="AlphaFoldDB" id="A0A9P6BCB4"/>
<accession>A0A9P6BCB4</accession>
<evidence type="ECO:0000313" key="2">
    <source>
        <dbReference type="EMBL" id="KAF9521465.1"/>
    </source>
</evidence>
<dbReference type="Proteomes" id="UP000807306">
    <property type="component" value="Unassembled WGS sequence"/>
</dbReference>
<organism evidence="2 3">
    <name type="scientific">Crepidotus variabilis</name>
    <dbReference type="NCBI Taxonomy" id="179855"/>
    <lineage>
        <taxon>Eukaryota</taxon>
        <taxon>Fungi</taxon>
        <taxon>Dikarya</taxon>
        <taxon>Basidiomycota</taxon>
        <taxon>Agaricomycotina</taxon>
        <taxon>Agaricomycetes</taxon>
        <taxon>Agaricomycetidae</taxon>
        <taxon>Agaricales</taxon>
        <taxon>Agaricineae</taxon>
        <taxon>Crepidotaceae</taxon>
        <taxon>Crepidotus</taxon>
    </lineage>
</organism>
<sequence length="129" mass="14342">MEEVYGKEEKEEILGERDVDKCRYDSVHNEWHICGLWGTRQQSLAEAGSPTNWETEFEGDLRDPPVPAKAAPVSTTEVMGRVYLSSPLTYFAVPLSETRGADIRNPPASLDELEFAIISTLSLSLATLL</sequence>
<reference evidence="2" key="1">
    <citation type="submission" date="2020-11" db="EMBL/GenBank/DDBJ databases">
        <authorList>
            <consortium name="DOE Joint Genome Institute"/>
            <person name="Ahrendt S."/>
            <person name="Riley R."/>
            <person name="Andreopoulos W."/>
            <person name="Labutti K."/>
            <person name="Pangilinan J."/>
            <person name="Ruiz-Duenas F.J."/>
            <person name="Barrasa J.M."/>
            <person name="Sanchez-Garcia M."/>
            <person name="Camarero S."/>
            <person name="Miyauchi S."/>
            <person name="Serrano A."/>
            <person name="Linde D."/>
            <person name="Babiker R."/>
            <person name="Drula E."/>
            <person name="Ayuso-Fernandez I."/>
            <person name="Pacheco R."/>
            <person name="Padilla G."/>
            <person name="Ferreira P."/>
            <person name="Barriuso J."/>
            <person name="Kellner H."/>
            <person name="Castanera R."/>
            <person name="Alfaro M."/>
            <person name="Ramirez L."/>
            <person name="Pisabarro A.G."/>
            <person name="Kuo A."/>
            <person name="Tritt A."/>
            <person name="Lipzen A."/>
            <person name="He G."/>
            <person name="Yan M."/>
            <person name="Ng V."/>
            <person name="Cullen D."/>
            <person name="Martin F."/>
            <person name="Rosso M.-N."/>
            <person name="Henrissat B."/>
            <person name="Hibbett D."/>
            <person name="Martinez A.T."/>
            <person name="Grigoriev I.V."/>
        </authorList>
    </citation>
    <scope>NUCLEOTIDE SEQUENCE</scope>
    <source>
        <strain evidence="2">CBS 506.95</strain>
    </source>
</reference>
<keyword evidence="3" id="KW-1185">Reference proteome</keyword>
<comment type="caution">
    <text evidence="2">The sequence shown here is derived from an EMBL/GenBank/DDBJ whole genome shotgun (WGS) entry which is preliminary data.</text>
</comment>